<dbReference type="Pfam" id="PF03235">
    <property type="entry name" value="GmrSD_N"/>
    <property type="match status" value="1"/>
</dbReference>
<dbReference type="AlphaFoldDB" id="A0A484HKG2"/>
<dbReference type="PANTHER" id="PTHR37292:SF2">
    <property type="entry name" value="DUF262 DOMAIN-CONTAINING PROTEIN"/>
    <property type="match status" value="1"/>
</dbReference>
<evidence type="ECO:0000313" key="2">
    <source>
        <dbReference type="EMBL" id="VEN74066.1"/>
    </source>
</evidence>
<reference evidence="2" key="1">
    <citation type="submission" date="2019-01" db="EMBL/GenBank/DDBJ databases">
        <authorList>
            <consortium name="Genoscope - CEA"/>
            <person name="William W."/>
        </authorList>
    </citation>
    <scope>NUCLEOTIDE SEQUENCE</scope>
    <source>
        <strain evidence="2">CR-1</strain>
    </source>
</reference>
<evidence type="ECO:0000259" key="1">
    <source>
        <dbReference type="Pfam" id="PF03235"/>
    </source>
</evidence>
<sequence length="138" mass="15327">MSTFDSTKASLNGLLNNICDKKIQLPDFQRGWVWDDDHIRDLLISIARAFPVGAIMLLETGGNVHFQTRPIEGIESTDANGVFPEKLILDGQQRLTTLTQAIAIKTPVNTQTSKGQKGDRPIMLSCFLSPHFEMLCPD</sequence>
<protein>
    <recommendedName>
        <fullName evidence="1">GmrSD restriction endonucleases N-terminal domain-containing protein</fullName>
    </recommendedName>
</protein>
<dbReference type="InterPro" id="IPR004919">
    <property type="entry name" value="GmrSD_N"/>
</dbReference>
<accession>A0A484HKG2</accession>
<gene>
    <name evidence="2" type="ORF">EPICR_280001</name>
</gene>
<organism evidence="2">
    <name type="scientific">uncultured Desulfobacteraceae bacterium</name>
    <dbReference type="NCBI Taxonomy" id="218296"/>
    <lineage>
        <taxon>Bacteria</taxon>
        <taxon>Pseudomonadati</taxon>
        <taxon>Thermodesulfobacteriota</taxon>
        <taxon>Desulfobacteria</taxon>
        <taxon>Desulfobacterales</taxon>
        <taxon>Desulfobacteraceae</taxon>
        <taxon>environmental samples</taxon>
    </lineage>
</organism>
<dbReference type="PANTHER" id="PTHR37292">
    <property type="entry name" value="VNG6097C"/>
    <property type="match status" value="1"/>
</dbReference>
<feature type="domain" description="GmrSD restriction endonucleases N-terminal" evidence="1">
    <location>
        <begin position="12"/>
        <end position="104"/>
    </location>
</feature>
<proteinExistence type="predicted"/>
<name>A0A484HKG2_9BACT</name>
<dbReference type="EMBL" id="CAACVI010000021">
    <property type="protein sequence ID" value="VEN74066.1"/>
    <property type="molecule type" value="Genomic_DNA"/>
</dbReference>